<proteinExistence type="inferred from homology"/>
<organism evidence="8 9">
    <name type="scientific">Bryocella elongata</name>
    <dbReference type="NCBI Taxonomy" id="863522"/>
    <lineage>
        <taxon>Bacteria</taxon>
        <taxon>Pseudomonadati</taxon>
        <taxon>Acidobacteriota</taxon>
        <taxon>Terriglobia</taxon>
        <taxon>Terriglobales</taxon>
        <taxon>Acidobacteriaceae</taxon>
        <taxon>Bryocella</taxon>
    </lineage>
</organism>
<evidence type="ECO:0000256" key="1">
    <source>
        <dbReference type="ARBA" id="ARBA00022490"/>
    </source>
</evidence>
<evidence type="ECO:0000259" key="7">
    <source>
        <dbReference type="Pfam" id="PF01782"/>
    </source>
</evidence>
<dbReference type="GO" id="GO:0042274">
    <property type="term" value="P:ribosomal small subunit biogenesis"/>
    <property type="evidence" value="ECO:0007669"/>
    <property type="project" value="UniProtKB-UniRule"/>
</dbReference>
<dbReference type="InterPro" id="IPR011961">
    <property type="entry name" value="RimM"/>
</dbReference>
<dbReference type="AlphaFoldDB" id="A0A1H5T5V1"/>
<dbReference type="InterPro" id="IPR009000">
    <property type="entry name" value="Transl_B-barrel_sf"/>
</dbReference>
<comment type="domain">
    <text evidence="5">The PRC barrel domain binds ribosomal protein uS19.</text>
</comment>
<keyword evidence="9" id="KW-1185">Reference proteome</keyword>
<evidence type="ECO:0000256" key="6">
    <source>
        <dbReference type="SAM" id="MobiDB-lite"/>
    </source>
</evidence>
<name>A0A1H5T5V1_9BACT</name>
<sequence>MEPSVASWVAIVRLMRPQGRRGELLADPLTDQTVLLTPGRELWLAKPGASEPSEGTSPLKLEDSWEPTGRNAGRWVLKLSGSDSISDAEALSGYELMLPASELPPLAEDTYFVRDLVGCELFDGDELVGKVIGIEYLIGSDGKRQEDAAPFLAVQLADTASSDPEEAPEESTAVSEEQTTSEPELIPFVRMWLDSVDLDQRRIVMHLPDGLVGAEG</sequence>
<dbReference type="GO" id="GO:0005840">
    <property type="term" value="C:ribosome"/>
    <property type="evidence" value="ECO:0007669"/>
    <property type="project" value="InterPro"/>
</dbReference>
<comment type="subcellular location">
    <subcellularLocation>
        <location evidence="5">Cytoplasm</location>
    </subcellularLocation>
</comment>
<dbReference type="EMBL" id="FNVA01000001">
    <property type="protein sequence ID" value="SEF58180.1"/>
    <property type="molecule type" value="Genomic_DNA"/>
</dbReference>
<dbReference type="InterPro" id="IPR002676">
    <property type="entry name" value="RimM_N"/>
</dbReference>
<feature type="region of interest" description="Disordered" evidence="6">
    <location>
        <begin position="159"/>
        <end position="182"/>
    </location>
</feature>
<evidence type="ECO:0000313" key="8">
    <source>
        <dbReference type="EMBL" id="SEF58180.1"/>
    </source>
</evidence>
<dbReference type="PANTHER" id="PTHR33692:SF1">
    <property type="entry name" value="RIBOSOME MATURATION FACTOR RIMM"/>
    <property type="match status" value="1"/>
</dbReference>
<accession>A0A1H5T5V1</accession>
<reference evidence="8 9" key="1">
    <citation type="submission" date="2016-10" db="EMBL/GenBank/DDBJ databases">
        <authorList>
            <person name="de Groot N.N."/>
        </authorList>
    </citation>
    <scope>NUCLEOTIDE SEQUENCE [LARGE SCALE GENOMIC DNA]</scope>
    <source>
        <strain evidence="8 9">DSM 22489</strain>
    </source>
</reference>
<dbReference type="Proteomes" id="UP000236728">
    <property type="component" value="Unassembled WGS sequence"/>
</dbReference>
<keyword evidence="3 5" id="KW-0698">rRNA processing</keyword>
<comment type="similarity">
    <text evidence="5">Belongs to the RimM family.</text>
</comment>
<evidence type="ECO:0000256" key="3">
    <source>
        <dbReference type="ARBA" id="ARBA00022552"/>
    </source>
</evidence>
<dbReference type="Gene3D" id="2.40.30.60">
    <property type="entry name" value="RimM"/>
    <property type="match status" value="1"/>
</dbReference>
<evidence type="ECO:0000313" key="9">
    <source>
        <dbReference type="Proteomes" id="UP000236728"/>
    </source>
</evidence>
<feature type="domain" description="RimM N-terminal" evidence="7">
    <location>
        <begin position="13"/>
        <end position="101"/>
    </location>
</feature>
<keyword evidence="4 5" id="KW-0143">Chaperone</keyword>
<comment type="subunit">
    <text evidence="5">Binds ribosomal protein uS19.</text>
</comment>
<dbReference type="HAMAP" id="MF_00014">
    <property type="entry name" value="Ribosome_mat_RimM"/>
    <property type="match status" value="1"/>
</dbReference>
<dbReference type="SUPFAM" id="SSF50447">
    <property type="entry name" value="Translation proteins"/>
    <property type="match status" value="1"/>
</dbReference>
<dbReference type="PANTHER" id="PTHR33692">
    <property type="entry name" value="RIBOSOME MATURATION FACTOR RIMM"/>
    <property type="match status" value="1"/>
</dbReference>
<protein>
    <recommendedName>
        <fullName evidence="5">Ribosome maturation factor RimM</fullName>
    </recommendedName>
</protein>
<comment type="function">
    <text evidence="5">An accessory protein needed during the final step in the assembly of 30S ribosomal subunit, possibly for assembly of the head region. Essential for efficient processing of 16S rRNA. May be needed both before and after RbfA during the maturation of 16S rRNA. It has affinity for free ribosomal 30S subunits but not for 70S ribosomes.</text>
</comment>
<evidence type="ECO:0000256" key="5">
    <source>
        <dbReference type="HAMAP-Rule" id="MF_00014"/>
    </source>
</evidence>
<dbReference type="Pfam" id="PF01782">
    <property type="entry name" value="RimM"/>
    <property type="match status" value="1"/>
</dbReference>
<dbReference type="Gene3D" id="2.30.30.240">
    <property type="entry name" value="PRC-barrel domain"/>
    <property type="match status" value="1"/>
</dbReference>
<feature type="region of interest" description="Disordered" evidence="6">
    <location>
        <begin position="45"/>
        <end position="65"/>
    </location>
</feature>
<dbReference type="GO" id="GO:0005737">
    <property type="term" value="C:cytoplasm"/>
    <property type="evidence" value="ECO:0007669"/>
    <property type="project" value="UniProtKB-SubCell"/>
</dbReference>
<dbReference type="InterPro" id="IPR036976">
    <property type="entry name" value="RimM_N_sf"/>
</dbReference>
<evidence type="ECO:0000256" key="2">
    <source>
        <dbReference type="ARBA" id="ARBA00022517"/>
    </source>
</evidence>
<dbReference type="GO" id="GO:0043022">
    <property type="term" value="F:ribosome binding"/>
    <property type="evidence" value="ECO:0007669"/>
    <property type="project" value="InterPro"/>
</dbReference>
<keyword evidence="2 5" id="KW-0690">Ribosome biogenesis</keyword>
<keyword evidence="1 5" id="KW-0963">Cytoplasm</keyword>
<gene>
    <name evidence="5" type="primary">rimM</name>
    <name evidence="8" type="ORF">SAMN05421819_0490</name>
</gene>
<evidence type="ECO:0000256" key="4">
    <source>
        <dbReference type="ARBA" id="ARBA00023186"/>
    </source>
</evidence>
<dbReference type="GO" id="GO:0006364">
    <property type="term" value="P:rRNA processing"/>
    <property type="evidence" value="ECO:0007669"/>
    <property type="project" value="UniProtKB-UniRule"/>
</dbReference>